<sequence length="73" mass="8353">MDRFLKRYQFIGFVSGLVYVLGVFSLQKWMQNRKAIALTSFSICWNLLLTCLNTLAAGTRDIQIDADLYSLTV</sequence>
<accession>A0AAN9YBH7</accession>
<feature type="transmembrane region" description="Helical" evidence="10">
    <location>
        <begin position="12"/>
        <end position="30"/>
    </location>
</feature>
<reference evidence="11 12" key="1">
    <citation type="submission" date="2024-03" db="EMBL/GenBank/DDBJ databases">
        <title>Adaptation during the transition from Ophiocordyceps entomopathogen to insect associate is accompanied by gene loss and intensified selection.</title>
        <authorList>
            <person name="Ward C.M."/>
            <person name="Onetto C.A."/>
            <person name="Borneman A.R."/>
        </authorList>
    </citation>
    <scope>NUCLEOTIDE SEQUENCE [LARGE SCALE GENOMIC DNA]</scope>
    <source>
        <strain evidence="11">AWRI1</strain>
        <tissue evidence="11">Single Adult Female</tissue>
    </source>
</reference>
<evidence type="ECO:0000256" key="2">
    <source>
        <dbReference type="ARBA" id="ARBA00022516"/>
    </source>
</evidence>
<evidence type="ECO:0000256" key="3">
    <source>
        <dbReference type="ARBA" id="ARBA00022679"/>
    </source>
</evidence>
<evidence type="ECO:0000256" key="6">
    <source>
        <dbReference type="ARBA" id="ARBA00022989"/>
    </source>
</evidence>
<evidence type="ECO:0000313" key="12">
    <source>
        <dbReference type="Proteomes" id="UP001367676"/>
    </source>
</evidence>
<keyword evidence="3" id="KW-0808">Transferase</keyword>
<dbReference type="GO" id="GO:0006633">
    <property type="term" value="P:fatty acid biosynthetic process"/>
    <property type="evidence" value="ECO:0007669"/>
    <property type="project" value="UniProtKB-KW"/>
</dbReference>
<keyword evidence="7" id="KW-0443">Lipid metabolism</keyword>
<dbReference type="AlphaFoldDB" id="A0AAN9YBH7"/>
<feature type="transmembrane region" description="Helical" evidence="10">
    <location>
        <begin position="36"/>
        <end position="56"/>
    </location>
</feature>
<dbReference type="Pfam" id="PF01151">
    <property type="entry name" value="ELO"/>
    <property type="match status" value="1"/>
</dbReference>
<dbReference type="EMBL" id="JBBCAQ010000002">
    <property type="protein sequence ID" value="KAK7605192.1"/>
    <property type="molecule type" value="Genomic_DNA"/>
</dbReference>
<evidence type="ECO:0000256" key="5">
    <source>
        <dbReference type="ARBA" id="ARBA00022832"/>
    </source>
</evidence>
<comment type="subcellular location">
    <subcellularLocation>
        <location evidence="1">Membrane</location>
        <topology evidence="1">Multi-pass membrane protein</topology>
    </subcellularLocation>
</comment>
<name>A0AAN9YBH7_9HEMI</name>
<keyword evidence="5" id="KW-0276">Fatty acid metabolism</keyword>
<dbReference type="GO" id="GO:0009922">
    <property type="term" value="F:fatty acid elongase activity"/>
    <property type="evidence" value="ECO:0007669"/>
    <property type="project" value="InterPro"/>
</dbReference>
<evidence type="ECO:0000256" key="4">
    <source>
        <dbReference type="ARBA" id="ARBA00022692"/>
    </source>
</evidence>
<dbReference type="Proteomes" id="UP001367676">
    <property type="component" value="Unassembled WGS sequence"/>
</dbReference>
<keyword evidence="9" id="KW-0275">Fatty acid biosynthesis</keyword>
<keyword evidence="2" id="KW-0444">Lipid biosynthesis</keyword>
<evidence type="ECO:0000256" key="10">
    <source>
        <dbReference type="SAM" id="Phobius"/>
    </source>
</evidence>
<proteinExistence type="predicted"/>
<evidence type="ECO:0000256" key="8">
    <source>
        <dbReference type="ARBA" id="ARBA00023136"/>
    </source>
</evidence>
<keyword evidence="12" id="KW-1185">Reference proteome</keyword>
<keyword evidence="6 10" id="KW-1133">Transmembrane helix</keyword>
<evidence type="ECO:0000256" key="1">
    <source>
        <dbReference type="ARBA" id="ARBA00004141"/>
    </source>
</evidence>
<organism evidence="11 12">
    <name type="scientific">Parthenolecanium corni</name>
    <dbReference type="NCBI Taxonomy" id="536013"/>
    <lineage>
        <taxon>Eukaryota</taxon>
        <taxon>Metazoa</taxon>
        <taxon>Ecdysozoa</taxon>
        <taxon>Arthropoda</taxon>
        <taxon>Hexapoda</taxon>
        <taxon>Insecta</taxon>
        <taxon>Pterygota</taxon>
        <taxon>Neoptera</taxon>
        <taxon>Paraneoptera</taxon>
        <taxon>Hemiptera</taxon>
        <taxon>Sternorrhyncha</taxon>
        <taxon>Coccoidea</taxon>
        <taxon>Coccidae</taxon>
        <taxon>Parthenolecanium</taxon>
    </lineage>
</organism>
<dbReference type="InterPro" id="IPR002076">
    <property type="entry name" value="ELO_fam"/>
</dbReference>
<keyword evidence="8 10" id="KW-0472">Membrane</keyword>
<protein>
    <submittedName>
        <fullName evidence="11">Uncharacterized protein</fullName>
    </submittedName>
</protein>
<evidence type="ECO:0000256" key="7">
    <source>
        <dbReference type="ARBA" id="ARBA00023098"/>
    </source>
</evidence>
<evidence type="ECO:0000256" key="9">
    <source>
        <dbReference type="ARBA" id="ARBA00023160"/>
    </source>
</evidence>
<keyword evidence="4 10" id="KW-0812">Transmembrane</keyword>
<evidence type="ECO:0000313" key="11">
    <source>
        <dbReference type="EMBL" id="KAK7605192.1"/>
    </source>
</evidence>
<gene>
    <name evidence="11" type="ORF">V9T40_007050</name>
</gene>
<comment type="caution">
    <text evidence="11">The sequence shown here is derived from an EMBL/GenBank/DDBJ whole genome shotgun (WGS) entry which is preliminary data.</text>
</comment>
<dbReference type="GO" id="GO:0016020">
    <property type="term" value="C:membrane"/>
    <property type="evidence" value="ECO:0007669"/>
    <property type="project" value="UniProtKB-SubCell"/>
</dbReference>